<sequence length="227" mass="25277">MGGAPVWPVGPLVRVQTKESSGSDRHGVVQWQDAREARSVLYISFGSQNSLLPEQMMELAAALELAGRPFVWAIRPPVGSDDEDEDNVGRWLPDGFEERVRGNDTGLLVHRWEPRRSTLAFMSHCGWNSVLESVTHGVPIIGWPLASEQFYNAKMLDEEWGVCVEVARAQGKRCRGLVGRSTRLGLPRPWRRSWEILPRRLRCTKDVRDLVLGAQSVGGSSLHGSIG</sequence>
<reference evidence="3 4" key="1">
    <citation type="journal article" date="2019" name="Sci. Rep.">
        <title>A high-quality genome of Eragrostis curvula grass provides insights into Poaceae evolution and supports new strategies to enhance forage quality.</title>
        <authorList>
            <person name="Carballo J."/>
            <person name="Santos B.A.C.M."/>
            <person name="Zappacosta D."/>
            <person name="Garbus I."/>
            <person name="Selva J.P."/>
            <person name="Gallo C.A."/>
            <person name="Diaz A."/>
            <person name="Albertini E."/>
            <person name="Caccamo M."/>
            <person name="Echenique V."/>
        </authorList>
    </citation>
    <scope>NUCLEOTIDE SEQUENCE [LARGE SCALE GENOMIC DNA]</scope>
    <source>
        <strain evidence="4">cv. Victoria</strain>
        <tissue evidence="3">Leaf</tissue>
    </source>
</reference>
<keyword evidence="2" id="KW-0808">Transferase</keyword>
<dbReference type="PANTHER" id="PTHR48047:SF231">
    <property type="entry name" value="GLYCOSYLTRANSFERASE"/>
    <property type="match status" value="1"/>
</dbReference>
<dbReference type="PANTHER" id="PTHR48047">
    <property type="entry name" value="GLYCOSYLTRANSFERASE"/>
    <property type="match status" value="1"/>
</dbReference>
<dbReference type="GO" id="GO:0035251">
    <property type="term" value="F:UDP-glucosyltransferase activity"/>
    <property type="evidence" value="ECO:0007669"/>
    <property type="project" value="TreeGrafter"/>
</dbReference>
<dbReference type="Pfam" id="PF00201">
    <property type="entry name" value="UDPGT"/>
    <property type="match status" value="1"/>
</dbReference>
<evidence type="ECO:0000313" key="4">
    <source>
        <dbReference type="Proteomes" id="UP000324897"/>
    </source>
</evidence>
<organism evidence="3 4">
    <name type="scientific">Eragrostis curvula</name>
    <name type="common">weeping love grass</name>
    <dbReference type="NCBI Taxonomy" id="38414"/>
    <lineage>
        <taxon>Eukaryota</taxon>
        <taxon>Viridiplantae</taxon>
        <taxon>Streptophyta</taxon>
        <taxon>Embryophyta</taxon>
        <taxon>Tracheophyta</taxon>
        <taxon>Spermatophyta</taxon>
        <taxon>Magnoliopsida</taxon>
        <taxon>Liliopsida</taxon>
        <taxon>Poales</taxon>
        <taxon>Poaceae</taxon>
        <taxon>PACMAD clade</taxon>
        <taxon>Chloridoideae</taxon>
        <taxon>Eragrostideae</taxon>
        <taxon>Eragrostidinae</taxon>
        <taxon>Eragrostis</taxon>
    </lineage>
</organism>
<keyword evidence="4" id="KW-1185">Reference proteome</keyword>
<evidence type="ECO:0000313" key="3">
    <source>
        <dbReference type="EMBL" id="TVU13364.1"/>
    </source>
</evidence>
<name>A0A5J9TPS5_9POAL</name>
<evidence type="ECO:0000256" key="1">
    <source>
        <dbReference type="ARBA" id="ARBA00009995"/>
    </source>
</evidence>
<dbReference type="InterPro" id="IPR002213">
    <property type="entry name" value="UDP_glucos_trans"/>
</dbReference>
<evidence type="ECO:0008006" key="5">
    <source>
        <dbReference type="Google" id="ProtNLM"/>
    </source>
</evidence>
<comment type="similarity">
    <text evidence="1">Belongs to the UDP-glycosyltransferase family.</text>
</comment>
<feature type="non-terminal residue" evidence="3">
    <location>
        <position position="1"/>
    </location>
</feature>
<dbReference type="OrthoDB" id="5835829at2759"/>
<accession>A0A5J9TPS5</accession>
<dbReference type="Gramene" id="TVU13364">
    <property type="protein sequence ID" value="TVU13364"/>
    <property type="gene ID" value="EJB05_40416"/>
</dbReference>
<dbReference type="FunFam" id="3.40.50.2000:FF:000056">
    <property type="entry name" value="Glycosyltransferase"/>
    <property type="match status" value="1"/>
</dbReference>
<dbReference type="Gene3D" id="3.40.50.2000">
    <property type="entry name" value="Glycogen Phosphorylase B"/>
    <property type="match status" value="1"/>
</dbReference>
<evidence type="ECO:0000256" key="2">
    <source>
        <dbReference type="ARBA" id="ARBA00022679"/>
    </source>
</evidence>
<protein>
    <recommendedName>
        <fullName evidence="5">UDP-glycosyltransferases domain-containing protein</fullName>
    </recommendedName>
</protein>
<dbReference type="SUPFAM" id="SSF53756">
    <property type="entry name" value="UDP-Glycosyltransferase/glycogen phosphorylase"/>
    <property type="match status" value="1"/>
</dbReference>
<dbReference type="EMBL" id="RWGY01000034">
    <property type="protein sequence ID" value="TVU13364.1"/>
    <property type="molecule type" value="Genomic_DNA"/>
</dbReference>
<gene>
    <name evidence="3" type="ORF">EJB05_40416</name>
</gene>
<dbReference type="CDD" id="cd03784">
    <property type="entry name" value="GT1_Gtf-like"/>
    <property type="match status" value="1"/>
</dbReference>
<dbReference type="AlphaFoldDB" id="A0A5J9TPS5"/>
<dbReference type="Proteomes" id="UP000324897">
    <property type="component" value="Unassembled WGS sequence"/>
</dbReference>
<comment type="caution">
    <text evidence="3">The sequence shown here is derived from an EMBL/GenBank/DDBJ whole genome shotgun (WGS) entry which is preliminary data.</text>
</comment>
<proteinExistence type="inferred from homology"/>